<dbReference type="Gene3D" id="3.40.50.450">
    <property type="match status" value="1"/>
</dbReference>
<dbReference type="GO" id="GO:0005829">
    <property type="term" value="C:cytosol"/>
    <property type="evidence" value="ECO:0007669"/>
    <property type="project" value="TreeGrafter"/>
</dbReference>
<dbReference type="Pfam" id="PF03641">
    <property type="entry name" value="Lysine_decarbox"/>
    <property type="match status" value="1"/>
</dbReference>
<dbReference type="HOGENOM" id="CLU_058336_4_2_12"/>
<name>H9UIJ9_SPIAZ</name>
<dbReference type="InterPro" id="IPR005269">
    <property type="entry name" value="LOG"/>
</dbReference>
<keyword evidence="5" id="KW-1185">Reference proteome</keyword>
<keyword evidence="3" id="KW-0378">Hydrolase</keyword>
<dbReference type="PANTHER" id="PTHR31223:SF70">
    <property type="entry name" value="LOG FAMILY PROTEIN YJL055W"/>
    <property type="match status" value="1"/>
</dbReference>
<dbReference type="eggNOG" id="COG1611">
    <property type="taxonomic scope" value="Bacteria"/>
</dbReference>
<dbReference type="EMBL" id="CP003282">
    <property type="protein sequence ID" value="AFG37342.1"/>
    <property type="molecule type" value="Genomic_DNA"/>
</dbReference>
<dbReference type="RefSeq" id="WP_014455330.1">
    <property type="nucleotide sequence ID" value="NC_017098.1"/>
</dbReference>
<dbReference type="GO" id="GO:0008714">
    <property type="term" value="F:AMP nucleosidase activity"/>
    <property type="evidence" value="ECO:0007669"/>
    <property type="project" value="UniProtKB-EC"/>
</dbReference>
<dbReference type="SUPFAM" id="SSF102405">
    <property type="entry name" value="MCP/YpsA-like"/>
    <property type="match status" value="1"/>
</dbReference>
<evidence type="ECO:0000313" key="5">
    <source>
        <dbReference type="Proteomes" id="UP000007383"/>
    </source>
</evidence>
<evidence type="ECO:0000256" key="3">
    <source>
        <dbReference type="RuleBase" id="RU363015"/>
    </source>
</evidence>
<proteinExistence type="inferred from homology"/>
<reference evidence="5" key="1">
    <citation type="journal article" date="2013" name="Stand. Genomic Sci.">
        <title>Complete genome sequence of the halophilic bacterium Spirochaeta africana type strain (Z-7692(T)) from the alkaline Lake Magadi in the East African Rift.</title>
        <authorList>
            <person name="Liolos K."/>
            <person name="Abt B."/>
            <person name="Scheuner C."/>
            <person name="Teshima H."/>
            <person name="Held B."/>
            <person name="Lapidus A."/>
            <person name="Nolan M."/>
            <person name="Lucas S."/>
            <person name="Deshpande S."/>
            <person name="Cheng J.F."/>
            <person name="Tapia R."/>
            <person name="Goodwin L.A."/>
            <person name="Pitluck S."/>
            <person name="Pagani I."/>
            <person name="Ivanova N."/>
            <person name="Mavromatis K."/>
            <person name="Mikhailova N."/>
            <person name="Huntemann M."/>
            <person name="Pati A."/>
            <person name="Chen A."/>
            <person name="Palaniappan K."/>
            <person name="Land M."/>
            <person name="Rohde M."/>
            <person name="Tindall B.J."/>
            <person name="Detter J.C."/>
            <person name="Goker M."/>
            <person name="Bristow J."/>
            <person name="Eisen J.A."/>
            <person name="Markowitz V."/>
            <person name="Hugenholtz P."/>
            <person name="Woyke T."/>
            <person name="Klenk H.P."/>
            <person name="Kyrpides N.C."/>
        </authorList>
    </citation>
    <scope>NUCLEOTIDE SEQUENCE</scope>
    <source>
        <strain evidence="5">ATCC 700263 / DSM 8902 / Z-7692</strain>
    </source>
</reference>
<accession>H9UIJ9</accession>
<keyword evidence="3" id="KW-0203">Cytokinin biosynthesis</keyword>
<protein>
    <recommendedName>
        <fullName evidence="3">Cytokinin riboside 5'-monophosphate phosphoribohydrolase</fullName>
        <ecNumber evidence="3">3.2.2.n1</ecNumber>
    </recommendedName>
</protein>
<dbReference type="NCBIfam" id="TIGR00730">
    <property type="entry name" value="Rossman fold protein, TIGR00730 family"/>
    <property type="match status" value="1"/>
</dbReference>
<dbReference type="AlphaFoldDB" id="H9UIJ9"/>
<dbReference type="STRING" id="889378.Spiaf_1267"/>
<sequence>MAALKVAVYCGSASGSHEGFAREARHLGRCLADAGIGMVYGGAAVGLMGTVADAVLAAGGEVVGVLPQHLADREIAHTGLTRLQIVPDMHSRKALMAELSDAFIALPGGFGTLEELFEVLTWAAIGMHRKPVGLLNSCEYYTPLLDFLGQSGQAGFIRPDALALLHSHHQPQGLLAAMRLQRNPGYTL</sequence>
<organism evidence="4 5">
    <name type="scientific">Spirochaeta africana (strain ATCC 700263 / DSM 8902 / Z-7692)</name>
    <dbReference type="NCBI Taxonomy" id="889378"/>
    <lineage>
        <taxon>Bacteria</taxon>
        <taxon>Pseudomonadati</taxon>
        <taxon>Spirochaetota</taxon>
        <taxon>Spirochaetia</taxon>
        <taxon>Spirochaetales</taxon>
        <taxon>Spirochaetaceae</taxon>
        <taxon>Spirochaeta</taxon>
    </lineage>
</organism>
<dbReference type="OrthoDB" id="9801098at2"/>
<comment type="similarity">
    <text evidence="2 3">Belongs to the LOG family.</text>
</comment>
<dbReference type="PATRIC" id="fig|889378.3.peg.1271"/>
<dbReference type="InterPro" id="IPR031100">
    <property type="entry name" value="LOG_fam"/>
</dbReference>
<dbReference type="GO" id="GO:0009691">
    <property type="term" value="P:cytokinin biosynthetic process"/>
    <property type="evidence" value="ECO:0007669"/>
    <property type="project" value="UniProtKB-UniRule"/>
</dbReference>
<dbReference type="Proteomes" id="UP000007383">
    <property type="component" value="Chromosome"/>
</dbReference>
<dbReference type="EC" id="3.2.2.n1" evidence="3"/>
<evidence type="ECO:0000313" key="4">
    <source>
        <dbReference type="EMBL" id="AFG37342.1"/>
    </source>
</evidence>
<gene>
    <name evidence="4" type="ordered locus">Spiaf_1267</name>
</gene>
<evidence type="ECO:0000256" key="1">
    <source>
        <dbReference type="ARBA" id="ARBA00000274"/>
    </source>
</evidence>
<dbReference type="PANTHER" id="PTHR31223">
    <property type="entry name" value="LOG FAMILY PROTEIN YJL055W"/>
    <property type="match status" value="1"/>
</dbReference>
<dbReference type="KEGG" id="sfc:Spiaf_1267"/>
<evidence type="ECO:0000256" key="2">
    <source>
        <dbReference type="ARBA" id="ARBA00006763"/>
    </source>
</evidence>
<comment type="catalytic activity">
    <reaction evidence="1">
        <text>AMP + H2O = D-ribose 5-phosphate + adenine</text>
        <dbReference type="Rhea" id="RHEA:20129"/>
        <dbReference type="ChEBI" id="CHEBI:15377"/>
        <dbReference type="ChEBI" id="CHEBI:16708"/>
        <dbReference type="ChEBI" id="CHEBI:78346"/>
        <dbReference type="ChEBI" id="CHEBI:456215"/>
        <dbReference type="EC" id="3.2.2.4"/>
    </reaction>
</comment>